<keyword evidence="6 10" id="KW-0269">Exonuclease</keyword>
<dbReference type="Gene3D" id="3.40.50.300">
    <property type="entry name" value="P-loop containing nucleotide triphosphate hydrolases"/>
    <property type="match status" value="2"/>
</dbReference>
<accession>A0ABS1M4B4</accession>
<protein>
    <recommendedName>
        <fullName evidence="10">RecBCD enzyme subunit RecC</fullName>
    </recommendedName>
    <alternativeName>
        <fullName evidence="10">Exonuclease V subunit RecC</fullName>
        <shortName evidence="10">ExoV subunit RecC</shortName>
    </alternativeName>
    <alternativeName>
        <fullName evidence="10">Helicase/nuclease RecBCD subunit RecC</fullName>
    </alternativeName>
</protein>
<dbReference type="Proteomes" id="UP000602198">
    <property type="component" value="Unassembled WGS sequence"/>
</dbReference>
<dbReference type="InterPro" id="IPR011335">
    <property type="entry name" value="Restrct_endonuc-II-like"/>
</dbReference>
<dbReference type="Gene3D" id="3.40.50.10930">
    <property type="match status" value="1"/>
</dbReference>
<comment type="caution">
    <text evidence="12">The sequence shown here is derived from an EMBL/GenBank/DDBJ whole genome shotgun (WGS) entry which is preliminary data.</text>
</comment>
<evidence type="ECO:0000256" key="2">
    <source>
        <dbReference type="ARBA" id="ARBA00022741"/>
    </source>
</evidence>
<keyword evidence="3 10" id="KW-0227">DNA damage</keyword>
<organism evidence="12 13">
    <name type="scientific">Nocardia acididurans</name>
    <dbReference type="NCBI Taxonomy" id="2802282"/>
    <lineage>
        <taxon>Bacteria</taxon>
        <taxon>Bacillati</taxon>
        <taxon>Actinomycetota</taxon>
        <taxon>Actinomycetes</taxon>
        <taxon>Mycobacteriales</taxon>
        <taxon>Nocardiaceae</taxon>
        <taxon>Nocardia</taxon>
    </lineage>
</organism>
<dbReference type="SUPFAM" id="SSF52540">
    <property type="entry name" value="P-loop containing nucleoside triphosphate hydrolases"/>
    <property type="match status" value="2"/>
</dbReference>
<dbReference type="SUPFAM" id="SSF52980">
    <property type="entry name" value="Restriction endonuclease-like"/>
    <property type="match status" value="1"/>
</dbReference>
<evidence type="ECO:0000256" key="6">
    <source>
        <dbReference type="ARBA" id="ARBA00022839"/>
    </source>
</evidence>
<keyword evidence="7 10" id="KW-0067">ATP-binding</keyword>
<reference evidence="12 13" key="1">
    <citation type="submission" date="2021-01" db="EMBL/GenBank/DDBJ databases">
        <title>WGS of actinomycetes isolated from Thailand.</title>
        <authorList>
            <person name="Thawai C."/>
        </authorList>
    </citation>
    <scope>NUCLEOTIDE SEQUENCE [LARGE SCALE GENOMIC DNA]</scope>
    <source>
        <strain evidence="12 13">LPG 2</strain>
    </source>
</reference>
<gene>
    <name evidence="10 12" type="primary">recC</name>
    <name evidence="12" type="ORF">JK358_06160</name>
</gene>
<dbReference type="InterPro" id="IPR041500">
    <property type="entry name" value="RecC_C"/>
</dbReference>
<dbReference type="InterPro" id="IPR013986">
    <property type="entry name" value="DExx_box_DNA_helicase_dom_sf"/>
</dbReference>
<dbReference type="GO" id="GO:0008854">
    <property type="term" value="F:exodeoxyribonuclease V activity"/>
    <property type="evidence" value="ECO:0007669"/>
    <property type="project" value="UniProtKB-EC"/>
</dbReference>
<dbReference type="Gene3D" id="1.10.10.160">
    <property type="match status" value="1"/>
</dbReference>
<dbReference type="Gene3D" id="1.10.10.990">
    <property type="match status" value="1"/>
</dbReference>
<keyword evidence="5 10" id="KW-0347">Helicase</keyword>
<keyword evidence="2 10" id="KW-0547">Nucleotide-binding</keyword>
<evidence type="ECO:0000256" key="5">
    <source>
        <dbReference type="ARBA" id="ARBA00022806"/>
    </source>
</evidence>
<keyword evidence="13" id="KW-1185">Reference proteome</keyword>
<keyword evidence="9 10" id="KW-0234">DNA repair</keyword>
<feature type="domain" description="RecC C-terminal" evidence="11">
    <location>
        <begin position="801"/>
        <end position="1028"/>
    </location>
</feature>
<evidence type="ECO:0000256" key="10">
    <source>
        <dbReference type="HAMAP-Rule" id="MF_01486"/>
    </source>
</evidence>
<dbReference type="PANTHER" id="PTHR30591:SF1">
    <property type="entry name" value="RECBCD ENZYME SUBUNIT RECC"/>
    <property type="match status" value="1"/>
</dbReference>
<dbReference type="PANTHER" id="PTHR30591">
    <property type="entry name" value="RECBCD ENZYME SUBUNIT RECC"/>
    <property type="match status" value="1"/>
</dbReference>
<evidence type="ECO:0000256" key="7">
    <source>
        <dbReference type="ARBA" id="ARBA00022840"/>
    </source>
</evidence>
<dbReference type="Pfam" id="PF04257">
    <property type="entry name" value="Exonuc_V_gamma"/>
    <property type="match status" value="1"/>
</dbReference>
<name>A0ABS1M4B4_9NOCA</name>
<dbReference type="HAMAP" id="MF_01486">
    <property type="entry name" value="RecC"/>
    <property type="match status" value="1"/>
</dbReference>
<sequence>MHIHRAERADTLADALAELLAEPLGDPFTPEVVAVPAKGIERWLNQRLGTALGTTGGGDGISANIDFADPAGLVAAVLAEATGMSPEEDPWAPERLVWTLLPVLDAVLDEPWASVPARHLGHGNPSGFRVGRRYATAARIAELFGSYGTQRPALITDWAAGDDTDGAGNPLPEDLLWQPQLWRKLRAAVGVPSPAERLESACARLRENPGLLSLPERISLFGVTRLATDQLEVLSALSVGRQVHLWLVHPSPALWTKLADAEVIPNPGVRVRHPLLAALGRDIRELQQRLSAYDHIDTYHPQPPANVDGRTLLSELQAAIRQDRWSLLPDAALADGSITVHSCHGPARQVEVLRDALLGIFGADPTLEPRDVIVMCPDVESYAPLVRAAFGQWSLDGAEPGHPAHGLRVRLADRAQRAVNPLLGVVGTLLELADGRVTATEVLDLAAAEPVRLRCGFDEDDIERLREWATETGARWGIGLRQRQAFGLGDFAQNTVNAAVDRILLGVAAGESGEDWLDLVLPLDDVDSNDIDLAGRFAEFVDRLAVCLRDLRGSTLEEPAGSARAAAEWAAVLGRALDLLTDVPRGQAWMGVQARREISGALEHAGQIPLRLTDIAALLTARLSGRPSRANFRTGELTVCTMVPMRSVPHRVVVLLGLDDEVFPRAGGVDGDDVLARHRCPGDRDPRSEDRQLLLDAITAAGERLVLLHTGSDPVSGAHRPPAIPLAELLDTVRAHIGADAIDRVVTRHPLQPFDSRNFRAEAPFSFDTVALGGAVAAGQAPKPRPLFLAAGALSGVERGDVELADLVAFTEHPVRAFLWQRLGIRVPEEEEEIADRLPIELDGLTKWNMGERMLAARLTGADANILRAAEWRRGTLPPFALGAAVLDEVETTVDRLVRVAQPLHEIPSRTVDIALDLGDGRRLTGTVPDVHDDALLRTTYSRLAPKHRMAAWVRLLALAATGDHQSWRAITIGRGRMSRPAWQSTLTAPNAPLARTLLRDLVHLRDEGLAEPLPIVPAASAAYAERRCQGSSPADALLAAEHEFDGGKDGPGRFGEHTDRYLRYILGPAPRFHLLTEHTEATGPDPEPTRFGTLARRLWNPLLANENQGQP</sequence>
<dbReference type="NCBIfam" id="TIGR01450">
    <property type="entry name" value="recC"/>
    <property type="match status" value="1"/>
</dbReference>
<dbReference type="PIRSF" id="PIRSF000980">
    <property type="entry name" value="RecC"/>
    <property type="match status" value="1"/>
</dbReference>
<keyword evidence="1 10" id="KW-0540">Nuclease</keyword>
<evidence type="ECO:0000259" key="11">
    <source>
        <dbReference type="Pfam" id="PF17946"/>
    </source>
</evidence>
<comment type="subunit">
    <text evidence="10">Heterotrimer of RecB, RecC and RecD. All subunits contribute to DNA-binding.</text>
</comment>
<evidence type="ECO:0000313" key="13">
    <source>
        <dbReference type="Proteomes" id="UP000602198"/>
    </source>
</evidence>
<dbReference type="Pfam" id="PF17946">
    <property type="entry name" value="RecC_C"/>
    <property type="match status" value="1"/>
</dbReference>
<keyword evidence="4 10" id="KW-0378">Hydrolase</keyword>
<evidence type="ECO:0000256" key="1">
    <source>
        <dbReference type="ARBA" id="ARBA00022722"/>
    </source>
</evidence>
<keyword evidence="8 10" id="KW-0238">DNA-binding</keyword>
<dbReference type="RefSeq" id="WP_201944652.1">
    <property type="nucleotide sequence ID" value="NZ_JAERRJ010000002.1"/>
</dbReference>
<proteinExistence type="inferred from homology"/>
<dbReference type="InterPro" id="IPR027417">
    <property type="entry name" value="P-loop_NTPase"/>
</dbReference>
<dbReference type="EMBL" id="JAERRJ010000002">
    <property type="protein sequence ID" value="MBL1073973.1"/>
    <property type="molecule type" value="Genomic_DNA"/>
</dbReference>
<evidence type="ECO:0000313" key="12">
    <source>
        <dbReference type="EMBL" id="MBL1073973.1"/>
    </source>
</evidence>
<comment type="function">
    <text evidence="10">A helicase/nuclease that prepares dsDNA breaks (DSB) for recombinational DNA repair. Binds to DSBs and unwinds DNA via a highly rapid and processive ATP-dependent bidirectional helicase activity. Unwinds dsDNA until it encounters a Chi (crossover hotspot instigator) sequence from the 3' direction. Cuts ssDNA a few nucleotides 3' to the Chi site. The properties and activities of the enzyme are changed at Chi. The Chi-altered holoenzyme produces a long 3'-ssDNA overhang and facilitates RecA-binding to the ssDNA for homologous DNA recombination and repair. Holoenzyme degrades any linearized DNA that is unable to undergo homologous recombination. In the holoenzyme this subunit recognizes the wild-type Chi sequence, and when added to isolated RecB increases its ATP-dependent helicase processivity.</text>
</comment>
<evidence type="ECO:0000256" key="8">
    <source>
        <dbReference type="ARBA" id="ARBA00023125"/>
    </source>
</evidence>
<dbReference type="InterPro" id="IPR006697">
    <property type="entry name" value="RecC"/>
</dbReference>
<comment type="miscellaneous">
    <text evidence="10">In the RecBCD complex, RecB has a slow 3'-5' helicase, an exonuclease activity and loads RecA onto ssDNA, RecD has a fast 5'-3' helicase activity, while RecC stimulates the ATPase and processivity of the RecB helicase and contributes to recognition of the Chi site.</text>
</comment>
<evidence type="ECO:0000256" key="3">
    <source>
        <dbReference type="ARBA" id="ARBA00022763"/>
    </source>
</evidence>
<comment type="similarity">
    <text evidence="10">Belongs to the RecC family.</text>
</comment>
<evidence type="ECO:0000256" key="4">
    <source>
        <dbReference type="ARBA" id="ARBA00022801"/>
    </source>
</evidence>
<evidence type="ECO:0000256" key="9">
    <source>
        <dbReference type="ARBA" id="ARBA00023204"/>
    </source>
</evidence>